<evidence type="ECO:0000256" key="11">
    <source>
        <dbReference type="SAM" id="SignalP"/>
    </source>
</evidence>
<name>A0A058Z5Y4_FONAL</name>
<keyword evidence="4" id="KW-0256">Endoplasmic reticulum</keyword>
<gene>
    <name evidence="13" type="ORF">H696_03780</name>
</gene>
<dbReference type="Pfam" id="PF00106">
    <property type="entry name" value="adh_short"/>
    <property type="match status" value="1"/>
</dbReference>
<dbReference type="STRING" id="691883.A0A058Z5Y4"/>
<dbReference type="GO" id="GO:0030148">
    <property type="term" value="P:sphingolipid biosynthetic process"/>
    <property type="evidence" value="ECO:0007669"/>
    <property type="project" value="InterPro"/>
</dbReference>
<dbReference type="GeneID" id="20528505"/>
<sequence length="339" mass="36319">MFVLGFFSLLAIGALVHLVQRFLRPQLRAVDYSSMHALVTGGTKGLGRELALELARRGASVTVAARGAADVAVSPDQRFCGASCDVTSPEQVAALFAKAEAETGSVPDVLIPCAGVAIPGLFLDMELKAFNTMMNLNYFGMLNVVHEGLRRIDATPSRKGNVILISSTAALISFAGYSGYAPSKFAVRAFADALRNELACDTNRAIEVHMAYPPNMQTEGFEIENLTKPEITRQIEGSVDAMQPSTCARLILDAALHRGEYQISMDLLTSLVRMSANGVVPRSNPVMELVLAPILTVVTEIVARYFDFCVTSHSRRHNTASAADAPGFGQAPTAPLKSD</sequence>
<evidence type="ECO:0000256" key="1">
    <source>
        <dbReference type="ARBA" id="ARBA00004240"/>
    </source>
</evidence>
<feature type="chain" id="PRO_5001566120" description="3-dehydrosphinganine reductase" evidence="11">
    <location>
        <begin position="22"/>
        <end position="339"/>
    </location>
</feature>
<evidence type="ECO:0000256" key="10">
    <source>
        <dbReference type="SAM" id="MobiDB-lite"/>
    </source>
</evidence>
<keyword evidence="5" id="KW-0521">NADP</keyword>
<dbReference type="EC" id="1.1.1.102" evidence="9"/>
<evidence type="ECO:0000256" key="2">
    <source>
        <dbReference type="ARBA" id="ARBA00004760"/>
    </source>
</evidence>
<evidence type="ECO:0000256" key="6">
    <source>
        <dbReference type="ARBA" id="ARBA00022919"/>
    </source>
</evidence>
<proteinExistence type="predicted"/>
<keyword evidence="6" id="KW-0746">Sphingolipid metabolism</keyword>
<evidence type="ECO:0000313" key="14">
    <source>
        <dbReference type="Proteomes" id="UP000030693"/>
    </source>
</evidence>
<dbReference type="SMART" id="SM00822">
    <property type="entry name" value="PKS_KR"/>
    <property type="match status" value="1"/>
</dbReference>
<dbReference type="Gene3D" id="3.40.50.720">
    <property type="entry name" value="NAD(P)-binding Rossmann-like Domain"/>
    <property type="match status" value="1"/>
</dbReference>
<keyword evidence="8" id="KW-0443">Lipid metabolism</keyword>
<dbReference type="InterPro" id="IPR045022">
    <property type="entry name" value="KDSR-like"/>
</dbReference>
<reference evidence="13" key="1">
    <citation type="submission" date="2013-04" db="EMBL/GenBank/DDBJ databases">
        <title>The Genome Sequence of Fonticula alba ATCC 38817.</title>
        <authorList>
            <consortium name="The Broad Institute Genomics Platform"/>
            <person name="Russ C."/>
            <person name="Cuomo C."/>
            <person name="Burger G."/>
            <person name="Gray M.W."/>
            <person name="Holland P.W.H."/>
            <person name="King N."/>
            <person name="Lang F.B.F."/>
            <person name="Roger A.J."/>
            <person name="Ruiz-Trillo I."/>
            <person name="Brown M."/>
            <person name="Walker B."/>
            <person name="Young S."/>
            <person name="Zeng Q."/>
            <person name="Gargeya S."/>
            <person name="Fitzgerald M."/>
            <person name="Haas B."/>
            <person name="Abouelleil A."/>
            <person name="Allen A.W."/>
            <person name="Alvarado L."/>
            <person name="Arachchi H.M."/>
            <person name="Berlin A.M."/>
            <person name="Chapman S.B."/>
            <person name="Gainer-Dewar J."/>
            <person name="Goldberg J."/>
            <person name="Griggs A."/>
            <person name="Gujja S."/>
            <person name="Hansen M."/>
            <person name="Howarth C."/>
            <person name="Imamovic A."/>
            <person name="Ireland A."/>
            <person name="Larimer J."/>
            <person name="McCowan C."/>
            <person name="Murphy C."/>
            <person name="Pearson M."/>
            <person name="Poon T.W."/>
            <person name="Priest M."/>
            <person name="Roberts A."/>
            <person name="Saif S."/>
            <person name="Shea T."/>
            <person name="Sisk P."/>
            <person name="Sykes S."/>
            <person name="Wortman J."/>
            <person name="Nusbaum C."/>
            <person name="Birren B."/>
        </authorList>
    </citation>
    <scope>NUCLEOTIDE SEQUENCE [LARGE SCALE GENOMIC DNA]</scope>
    <source>
        <strain evidence="13">ATCC 38817</strain>
    </source>
</reference>
<feature type="signal peptide" evidence="11">
    <location>
        <begin position="1"/>
        <end position="21"/>
    </location>
</feature>
<dbReference type="AlphaFoldDB" id="A0A058Z5Y4"/>
<dbReference type="InterPro" id="IPR057326">
    <property type="entry name" value="KR_dom"/>
</dbReference>
<evidence type="ECO:0000259" key="12">
    <source>
        <dbReference type="SMART" id="SM00822"/>
    </source>
</evidence>
<dbReference type="CDD" id="cd08939">
    <property type="entry name" value="KDSR-like_SDR_c"/>
    <property type="match status" value="1"/>
</dbReference>
<evidence type="ECO:0000256" key="9">
    <source>
        <dbReference type="ARBA" id="ARBA00026112"/>
    </source>
</evidence>
<dbReference type="GO" id="GO:0047560">
    <property type="term" value="F:3-dehydrosphinganine reductase activity"/>
    <property type="evidence" value="ECO:0007669"/>
    <property type="project" value="UniProtKB-EC"/>
</dbReference>
<evidence type="ECO:0000256" key="7">
    <source>
        <dbReference type="ARBA" id="ARBA00023002"/>
    </source>
</evidence>
<dbReference type="EMBL" id="KB932206">
    <property type="protein sequence ID" value="KCV69348.1"/>
    <property type="molecule type" value="Genomic_DNA"/>
</dbReference>
<dbReference type="OrthoDB" id="10267115at2759"/>
<evidence type="ECO:0000256" key="3">
    <source>
        <dbReference type="ARBA" id="ARBA00004991"/>
    </source>
</evidence>
<comment type="pathway">
    <text evidence="2">Lipid metabolism; sphingolipid metabolism.</text>
</comment>
<comment type="pathway">
    <text evidence="3">Sphingolipid metabolism.</text>
</comment>
<dbReference type="PANTHER" id="PTHR43550">
    <property type="entry name" value="3-KETODIHYDROSPHINGOSINE REDUCTASE"/>
    <property type="match status" value="1"/>
</dbReference>
<dbReference type="GO" id="GO:0006666">
    <property type="term" value="P:3-keto-sphinganine metabolic process"/>
    <property type="evidence" value="ECO:0007669"/>
    <property type="project" value="InterPro"/>
</dbReference>
<dbReference type="InterPro" id="IPR036291">
    <property type="entry name" value="NAD(P)-bd_dom_sf"/>
</dbReference>
<keyword evidence="14" id="KW-1185">Reference proteome</keyword>
<keyword evidence="7" id="KW-0560">Oxidoreductase</keyword>
<evidence type="ECO:0000256" key="8">
    <source>
        <dbReference type="ARBA" id="ARBA00023098"/>
    </source>
</evidence>
<feature type="region of interest" description="Disordered" evidence="10">
    <location>
        <begin position="319"/>
        <end position="339"/>
    </location>
</feature>
<comment type="subcellular location">
    <subcellularLocation>
        <location evidence="1">Endoplasmic reticulum</location>
    </subcellularLocation>
</comment>
<dbReference type="GO" id="GO:0005789">
    <property type="term" value="C:endoplasmic reticulum membrane"/>
    <property type="evidence" value="ECO:0007669"/>
    <property type="project" value="TreeGrafter"/>
</dbReference>
<dbReference type="PRINTS" id="PR00081">
    <property type="entry name" value="GDHRDH"/>
</dbReference>
<organism evidence="13">
    <name type="scientific">Fonticula alba</name>
    <name type="common">Slime mold</name>
    <dbReference type="NCBI Taxonomy" id="691883"/>
    <lineage>
        <taxon>Eukaryota</taxon>
        <taxon>Rotosphaerida</taxon>
        <taxon>Fonticulaceae</taxon>
        <taxon>Fonticula</taxon>
    </lineage>
</organism>
<dbReference type="RefSeq" id="XP_009495913.1">
    <property type="nucleotide sequence ID" value="XM_009497638.1"/>
</dbReference>
<dbReference type="Proteomes" id="UP000030693">
    <property type="component" value="Unassembled WGS sequence"/>
</dbReference>
<dbReference type="InterPro" id="IPR002347">
    <property type="entry name" value="SDR_fam"/>
</dbReference>
<feature type="domain" description="Ketoreductase" evidence="12">
    <location>
        <begin position="35"/>
        <end position="209"/>
    </location>
</feature>
<evidence type="ECO:0000256" key="4">
    <source>
        <dbReference type="ARBA" id="ARBA00022824"/>
    </source>
</evidence>
<dbReference type="eggNOG" id="KOG1210">
    <property type="taxonomic scope" value="Eukaryota"/>
</dbReference>
<dbReference type="OMA" id="ICGVFEE"/>
<keyword evidence="11" id="KW-0732">Signal</keyword>
<protein>
    <recommendedName>
        <fullName evidence="9">3-dehydrosphinganine reductase</fullName>
        <ecNumber evidence="9">1.1.1.102</ecNumber>
    </recommendedName>
</protein>
<dbReference type="SUPFAM" id="SSF51735">
    <property type="entry name" value="NAD(P)-binding Rossmann-fold domains"/>
    <property type="match status" value="1"/>
</dbReference>
<evidence type="ECO:0000256" key="5">
    <source>
        <dbReference type="ARBA" id="ARBA00022857"/>
    </source>
</evidence>
<dbReference type="PANTHER" id="PTHR43550:SF3">
    <property type="entry name" value="3-KETODIHYDROSPHINGOSINE REDUCTASE"/>
    <property type="match status" value="1"/>
</dbReference>
<evidence type="ECO:0000313" key="13">
    <source>
        <dbReference type="EMBL" id="KCV69348.1"/>
    </source>
</evidence>
<accession>A0A058Z5Y4</accession>